<dbReference type="SUPFAM" id="SSF52540">
    <property type="entry name" value="P-loop containing nucleoside triphosphate hydrolases"/>
    <property type="match status" value="1"/>
</dbReference>
<name>A0A1I6IQZ7_9FIRM</name>
<accession>A0A1I6IQZ7</accession>
<protein>
    <submittedName>
        <fullName evidence="2">ATPase family associated with various cellular activities (AAA)</fullName>
    </submittedName>
</protein>
<dbReference type="GO" id="GO:0016887">
    <property type="term" value="F:ATP hydrolysis activity"/>
    <property type="evidence" value="ECO:0007669"/>
    <property type="project" value="InterPro"/>
</dbReference>
<dbReference type="OrthoDB" id="9808317at2"/>
<dbReference type="InterPro" id="IPR027417">
    <property type="entry name" value="P-loop_NTPase"/>
</dbReference>
<proteinExistence type="predicted"/>
<dbReference type="GO" id="GO:0005524">
    <property type="term" value="F:ATP binding"/>
    <property type="evidence" value="ECO:0007669"/>
    <property type="project" value="InterPro"/>
</dbReference>
<dbReference type="InterPro" id="IPR003593">
    <property type="entry name" value="AAA+_ATPase"/>
</dbReference>
<evidence type="ECO:0000259" key="1">
    <source>
        <dbReference type="SMART" id="SM00382"/>
    </source>
</evidence>
<dbReference type="Pfam" id="PF00004">
    <property type="entry name" value="AAA"/>
    <property type="match status" value="1"/>
</dbReference>
<dbReference type="RefSeq" id="WP_092559660.1">
    <property type="nucleotide sequence ID" value="NZ_FOYZ01000003.1"/>
</dbReference>
<feature type="domain" description="AAA+ ATPase" evidence="1">
    <location>
        <begin position="32"/>
        <end position="188"/>
    </location>
</feature>
<dbReference type="STRING" id="37658.SAMN05661086_01066"/>
<dbReference type="AlphaFoldDB" id="A0A1I6IQZ7"/>
<reference evidence="2 3" key="1">
    <citation type="submission" date="2016-10" db="EMBL/GenBank/DDBJ databases">
        <authorList>
            <person name="de Groot N.N."/>
        </authorList>
    </citation>
    <scope>NUCLEOTIDE SEQUENCE [LARGE SCALE GENOMIC DNA]</scope>
    <source>
        <strain evidence="2 3">743A</strain>
    </source>
</reference>
<dbReference type="InterPro" id="IPR003959">
    <property type="entry name" value="ATPase_AAA_core"/>
</dbReference>
<dbReference type="SMART" id="SM00382">
    <property type="entry name" value="AAA"/>
    <property type="match status" value="1"/>
</dbReference>
<gene>
    <name evidence="2" type="ORF">SAMN05661086_01066</name>
</gene>
<evidence type="ECO:0000313" key="2">
    <source>
        <dbReference type="EMBL" id="SFR69185.1"/>
    </source>
</evidence>
<organism evidence="2 3">
    <name type="scientific">Anaeromicropila populeti</name>
    <dbReference type="NCBI Taxonomy" id="37658"/>
    <lineage>
        <taxon>Bacteria</taxon>
        <taxon>Bacillati</taxon>
        <taxon>Bacillota</taxon>
        <taxon>Clostridia</taxon>
        <taxon>Lachnospirales</taxon>
        <taxon>Lachnospiraceae</taxon>
        <taxon>Anaeromicropila</taxon>
    </lineage>
</organism>
<dbReference type="CDD" id="cd00009">
    <property type="entry name" value="AAA"/>
    <property type="match status" value="1"/>
</dbReference>
<evidence type="ECO:0000313" key="3">
    <source>
        <dbReference type="Proteomes" id="UP000199659"/>
    </source>
</evidence>
<sequence length="509" mass="59119">MNIKRAKEEIKNSIQAYLSKDEYGMYKIPIMKQRPILLIGPPGIGKTAIMEQIAMECKIGLLAYTITHHTRQSAVGLPFISKKVYSGREYAVTEYTMSEIIAAVYNKIEETGLREGILFLDEINCVSETLAPTMLQFLQFKTFGNHKLPEGWIIVAAGNPPEYNKSVRDFDIVTLDRLKKIEVEDNFDVWKEYAYKQGIHGAVLSYLEIKKDHFYKIETTIDGMSFVTARGWEDLSKLLLVYEELNLKVDEQVVIQYLQNQKIAKDFSSYLELYVKYEKDYQIQSILNGQIESELVKRVKEAQFDERYTVIGLLLAGINENFQRALHMDAYVTGLYEVLQEIKENVQENSNVDGVPELLMSIIQRKNIVLTAQKEAGQIEIDQVQAILHMIQTLEEYKDKLVQKGSMADEESFQLLKEWFYEETKERNESIEKASNRLKHAFLFMEKAFGESQEMVIFITELAGNYHSMRYISEFGCDKYYEYNKGLLFQDRKESIIRDIQEVNKLMES</sequence>
<dbReference type="EMBL" id="FOYZ01000003">
    <property type="protein sequence ID" value="SFR69185.1"/>
    <property type="molecule type" value="Genomic_DNA"/>
</dbReference>
<dbReference type="Gene3D" id="3.40.50.300">
    <property type="entry name" value="P-loop containing nucleotide triphosphate hydrolases"/>
    <property type="match status" value="1"/>
</dbReference>
<dbReference type="Proteomes" id="UP000199659">
    <property type="component" value="Unassembled WGS sequence"/>
</dbReference>
<keyword evidence="3" id="KW-1185">Reference proteome</keyword>